<feature type="region of interest" description="Disordered" evidence="1">
    <location>
        <begin position="1"/>
        <end position="67"/>
    </location>
</feature>
<sequence length="343" mass="36010">MSGLPGAGTCPGLGETSDLKSPLGAKFREPLTEARFQQLFGDAEPERELPAEPRGSRPCGAPAAGPAAPAALAAPLPLAGLAARGCSGRSDRGHRARAAGHGFCPPDLGASSVRTLHFFLPRPHLHLVGDRETPVHRDFRGSQPDDGLGRGAAGARTPRGQPERNRERRAGRAAGWRGRGLGLRERGSDAGHVRAAARRPVHLSVRARGQGADQRGRAARARVPAAQPFGAAPPAPDRLLRALQDAGRRADRAAPEQSGRADHLGAQPGAARARQRTEREIPRQAAHPDPGGDRHGASGLCALLHLFPGHKIQRPDSGAAAWGVRESRRQPALLTLLTPNVSS</sequence>
<evidence type="ECO:0000313" key="3">
    <source>
        <dbReference type="Proteomes" id="UP000694391"/>
    </source>
</evidence>
<accession>A0A8C0LB86</accession>
<dbReference type="GeneTree" id="ENSGT00950000185659"/>
<protein>
    <submittedName>
        <fullName evidence="2">Uncharacterized protein</fullName>
    </submittedName>
</protein>
<evidence type="ECO:0000313" key="2">
    <source>
        <dbReference type="Ensembl" id="ENSCAFP00020029401.1"/>
    </source>
</evidence>
<dbReference type="Ensembl" id="ENSCAFT00020033903.1">
    <property type="protein sequence ID" value="ENSCAFP00020029401.1"/>
    <property type="gene ID" value="ENSCAFG00020022938.1"/>
</dbReference>
<reference evidence="2" key="1">
    <citation type="submission" date="2025-08" db="UniProtKB">
        <authorList>
            <consortium name="Ensembl"/>
        </authorList>
    </citation>
    <scope>IDENTIFICATION</scope>
</reference>
<feature type="compositionally biased region" description="Low complexity" evidence="1">
    <location>
        <begin position="221"/>
        <end position="230"/>
    </location>
</feature>
<proteinExistence type="predicted"/>
<name>A0A8C0LB86_CANLU</name>
<reference evidence="2" key="2">
    <citation type="submission" date="2025-09" db="UniProtKB">
        <authorList>
            <consortium name="Ensembl"/>
        </authorList>
    </citation>
    <scope>IDENTIFICATION</scope>
</reference>
<evidence type="ECO:0000256" key="1">
    <source>
        <dbReference type="SAM" id="MobiDB-lite"/>
    </source>
</evidence>
<feature type="compositionally biased region" description="Basic and acidic residues" evidence="1">
    <location>
        <begin position="182"/>
        <end position="192"/>
    </location>
</feature>
<keyword evidence="3" id="KW-1185">Reference proteome</keyword>
<feature type="compositionally biased region" description="Basic and acidic residues" evidence="1">
    <location>
        <begin position="44"/>
        <end position="55"/>
    </location>
</feature>
<organism evidence="2 3">
    <name type="scientific">Canis lupus dingo</name>
    <name type="common">dingo</name>
    <dbReference type="NCBI Taxonomy" id="286419"/>
    <lineage>
        <taxon>Eukaryota</taxon>
        <taxon>Metazoa</taxon>
        <taxon>Chordata</taxon>
        <taxon>Craniata</taxon>
        <taxon>Vertebrata</taxon>
        <taxon>Euteleostomi</taxon>
        <taxon>Mammalia</taxon>
        <taxon>Eutheria</taxon>
        <taxon>Laurasiatheria</taxon>
        <taxon>Carnivora</taxon>
        <taxon>Caniformia</taxon>
        <taxon>Canidae</taxon>
        <taxon>Canis</taxon>
    </lineage>
</organism>
<feature type="compositionally biased region" description="Basic and acidic residues" evidence="1">
    <location>
        <begin position="246"/>
        <end position="263"/>
    </location>
</feature>
<feature type="region of interest" description="Disordered" evidence="1">
    <location>
        <begin position="135"/>
        <end position="297"/>
    </location>
</feature>
<dbReference type="Proteomes" id="UP000694391">
    <property type="component" value="Unplaced"/>
</dbReference>
<feature type="compositionally biased region" description="Basic and acidic residues" evidence="1">
    <location>
        <begin position="161"/>
        <end position="170"/>
    </location>
</feature>
<dbReference type="AlphaFoldDB" id="A0A8C0LB86"/>
<feature type="compositionally biased region" description="Gly residues" evidence="1">
    <location>
        <begin position="1"/>
        <end position="11"/>
    </location>
</feature>